<dbReference type="STRING" id="658196.A0A397S758"/>
<feature type="compositionally biased region" description="Basic and acidic residues" evidence="2">
    <location>
        <begin position="20"/>
        <end position="30"/>
    </location>
</feature>
<feature type="region of interest" description="Disordered" evidence="2">
    <location>
        <begin position="1"/>
        <end position="81"/>
    </location>
</feature>
<evidence type="ECO:0000256" key="2">
    <source>
        <dbReference type="SAM" id="MobiDB-lite"/>
    </source>
</evidence>
<accession>A0A397S758</accession>
<evidence type="ECO:0000256" key="1">
    <source>
        <dbReference type="SAM" id="Coils"/>
    </source>
</evidence>
<feature type="compositionally biased region" description="Basic and acidic residues" evidence="2">
    <location>
        <begin position="278"/>
        <end position="287"/>
    </location>
</feature>
<feature type="compositionally biased region" description="Polar residues" evidence="2">
    <location>
        <begin position="50"/>
        <end position="59"/>
    </location>
</feature>
<evidence type="ECO:0008006" key="5">
    <source>
        <dbReference type="Google" id="ProtNLM"/>
    </source>
</evidence>
<feature type="compositionally biased region" description="Polar residues" evidence="2">
    <location>
        <begin position="565"/>
        <end position="582"/>
    </location>
</feature>
<feature type="region of interest" description="Disordered" evidence="2">
    <location>
        <begin position="533"/>
        <end position="582"/>
    </location>
</feature>
<comment type="caution">
    <text evidence="3">The sequence shown here is derived from an EMBL/GenBank/DDBJ whole genome shotgun (WGS) entry which is preliminary data.</text>
</comment>
<name>A0A397S758_9GLOM</name>
<feature type="region of interest" description="Disordered" evidence="2">
    <location>
        <begin position="637"/>
        <end position="690"/>
    </location>
</feature>
<proteinExistence type="predicted"/>
<evidence type="ECO:0000313" key="4">
    <source>
        <dbReference type="Proteomes" id="UP000265703"/>
    </source>
</evidence>
<gene>
    <name evidence="3" type="ORF">C1645_744601</name>
</gene>
<feature type="compositionally biased region" description="Basic and acidic residues" evidence="2">
    <location>
        <begin position="648"/>
        <end position="682"/>
    </location>
</feature>
<reference evidence="3 4" key="1">
    <citation type="submission" date="2018-06" db="EMBL/GenBank/DDBJ databases">
        <title>Comparative genomics reveals the genomic features of Rhizophagus irregularis, R. cerebriforme, R. diaphanum and Gigaspora rosea, and their symbiotic lifestyle signature.</title>
        <authorList>
            <person name="Morin E."/>
            <person name="San Clemente H."/>
            <person name="Chen E.C.H."/>
            <person name="De La Providencia I."/>
            <person name="Hainaut M."/>
            <person name="Kuo A."/>
            <person name="Kohler A."/>
            <person name="Murat C."/>
            <person name="Tang N."/>
            <person name="Roy S."/>
            <person name="Loubradou J."/>
            <person name="Henrissat B."/>
            <person name="Grigoriev I.V."/>
            <person name="Corradi N."/>
            <person name="Roux C."/>
            <person name="Martin F.M."/>
        </authorList>
    </citation>
    <scope>NUCLEOTIDE SEQUENCE [LARGE SCALE GENOMIC DNA]</scope>
    <source>
        <strain evidence="3 4">DAOM 227022</strain>
    </source>
</reference>
<organism evidence="3 4">
    <name type="scientific">Glomus cerebriforme</name>
    <dbReference type="NCBI Taxonomy" id="658196"/>
    <lineage>
        <taxon>Eukaryota</taxon>
        <taxon>Fungi</taxon>
        <taxon>Fungi incertae sedis</taxon>
        <taxon>Mucoromycota</taxon>
        <taxon>Glomeromycotina</taxon>
        <taxon>Glomeromycetes</taxon>
        <taxon>Glomerales</taxon>
        <taxon>Glomeraceae</taxon>
        <taxon>Glomus</taxon>
    </lineage>
</organism>
<keyword evidence="4" id="KW-1185">Reference proteome</keyword>
<protein>
    <recommendedName>
        <fullName evidence="5">CCHC-type domain-containing protein</fullName>
    </recommendedName>
</protein>
<dbReference type="EMBL" id="QKYT01000812">
    <property type="protein sequence ID" value="RIA81332.1"/>
    <property type="molecule type" value="Genomic_DNA"/>
</dbReference>
<feature type="coiled-coil region" evidence="1">
    <location>
        <begin position="601"/>
        <end position="635"/>
    </location>
</feature>
<keyword evidence="1" id="KW-0175">Coiled coil</keyword>
<feature type="region of interest" description="Disordered" evidence="2">
    <location>
        <begin position="266"/>
        <end position="287"/>
    </location>
</feature>
<dbReference type="Proteomes" id="UP000265703">
    <property type="component" value="Unassembled WGS sequence"/>
</dbReference>
<evidence type="ECO:0000313" key="3">
    <source>
        <dbReference type="EMBL" id="RIA81332.1"/>
    </source>
</evidence>
<dbReference type="OrthoDB" id="2494734at2759"/>
<dbReference type="AlphaFoldDB" id="A0A397S758"/>
<sequence>MATKRSKREQETSATSLTRSDSENEKRLNEKTTATYRTLRSHKSHPNAISKGQGQNHTIKASKMRKTETSEGNTMDTDFNFRPELPKHLLTNLKDNLPETSITEKGETLSNADHPVIQQSTPIENDPNGSSMKIPITEVLQSDYPHKSDDQMEILIPETQDKEQYVLQQDDDDPCNLSQKRWYIATPVADSGFNESTNKEIVNIVNEFFIQHFGKYFIKTIVTRPGEELDETPRIVVYLTKKELAEELCNTTLEDFNNAKFILRPYPKGKKPGSNRRQSREEEYHQSRDPELQILVKNIPLNTTPYEIKMVFHEDEKALVDDVFMLTPDKKGFLRARVQFKEKSSVGLWQDTWFTTLKGNAIMVYPATFTKEQVDNRYRYAATITGFNRLIKAIDFIDMMTDIQAKAIYIPRRADKTYNQLPYATLYFATQELKDAAEERTISFNNKDLNWHTWSEGIKLCNKCGATTHLERNCSTHHSRAQIAKIQKAKGLLSPDARWSGIYHQKKIPGYESKVFARRSYADVSRIREDVEENEEDFENRNLTNDEIDEMYGKNLSPPKKKFKNSNGEPSQQPQMQNPYNSQTKEMNSILGTLTLINSKLDVISKDITQMKQQIKEIKQRNSKDIQEIRNALKKIDPSYDYSNPNDWTRKDKAFKPRDTSDSITEKIRNQSKEQQKEKEQAENETASISKDDLANMDRFKLIEKLRAATKVIKVRDIEVENMRTHAITIAKKSEEIIARNEKLEQNFNEITSKIHQ</sequence>